<feature type="transmembrane region" description="Helical" evidence="1">
    <location>
        <begin position="53"/>
        <end position="73"/>
    </location>
</feature>
<protein>
    <submittedName>
        <fullName evidence="2">Uncharacterized protein</fullName>
    </submittedName>
</protein>
<dbReference type="Proteomes" id="UP000094067">
    <property type="component" value="Unassembled WGS sequence"/>
</dbReference>
<name>A0A1E3A178_9FIRM</name>
<evidence type="ECO:0000256" key="1">
    <source>
        <dbReference type="SAM" id="Phobius"/>
    </source>
</evidence>
<keyword evidence="1" id="KW-1133">Transmembrane helix</keyword>
<comment type="caution">
    <text evidence="2">The sequence shown here is derived from an EMBL/GenBank/DDBJ whole genome shotgun (WGS) entry which is preliminary data.</text>
</comment>
<dbReference type="EMBL" id="MCGH01000004">
    <property type="protein sequence ID" value="ODM02503.1"/>
    <property type="molecule type" value="Genomic_DNA"/>
</dbReference>
<gene>
    <name evidence="2" type="ORF">BEI61_05665</name>
</gene>
<reference evidence="2 3" key="1">
    <citation type="submission" date="2016-07" db="EMBL/GenBank/DDBJ databases">
        <title>Characterization of isolates of Eisenbergiella tayi derived from blood cultures, using whole genome sequencing.</title>
        <authorList>
            <person name="Burdz T."/>
            <person name="Wiebe D."/>
            <person name="Huynh C."/>
            <person name="Bernard K."/>
        </authorList>
    </citation>
    <scope>NUCLEOTIDE SEQUENCE [LARGE SCALE GENOMIC DNA]</scope>
    <source>
        <strain evidence="2 3">NML 110608</strain>
    </source>
</reference>
<accession>A0A1E3A178</accession>
<evidence type="ECO:0000313" key="2">
    <source>
        <dbReference type="EMBL" id="ODM02503.1"/>
    </source>
</evidence>
<evidence type="ECO:0000313" key="3">
    <source>
        <dbReference type="Proteomes" id="UP000094067"/>
    </source>
</evidence>
<keyword evidence="1" id="KW-0472">Membrane</keyword>
<sequence length="86" mass="9342">MGGTCTEVCSYRAVNTARIGFCTCFMNAFQQPAQSVAIRILVPKELYAKASGMALMFSCTAVLGTAASIYWYGNKDIRALDGQEEE</sequence>
<keyword evidence="1" id="KW-0812">Transmembrane</keyword>
<organism evidence="2 3">
    <name type="scientific">Eisenbergiella tayi</name>
    <dbReference type="NCBI Taxonomy" id="1432052"/>
    <lineage>
        <taxon>Bacteria</taxon>
        <taxon>Bacillati</taxon>
        <taxon>Bacillota</taxon>
        <taxon>Clostridia</taxon>
        <taxon>Lachnospirales</taxon>
        <taxon>Lachnospiraceae</taxon>
        <taxon>Eisenbergiella</taxon>
    </lineage>
</organism>
<dbReference type="AlphaFoldDB" id="A0A1E3A178"/>
<proteinExistence type="predicted"/>